<feature type="compositionally biased region" description="Basic and acidic residues" evidence="6">
    <location>
        <begin position="320"/>
        <end position="333"/>
    </location>
</feature>
<organism evidence="8 9">
    <name type="scientific">Vulcanisaeta souniana JCM 11219</name>
    <dbReference type="NCBI Taxonomy" id="1293586"/>
    <lineage>
        <taxon>Archaea</taxon>
        <taxon>Thermoproteota</taxon>
        <taxon>Thermoprotei</taxon>
        <taxon>Thermoproteales</taxon>
        <taxon>Thermoproteaceae</taxon>
        <taxon>Vulcanisaeta</taxon>
    </lineage>
</organism>
<feature type="region of interest" description="Disordered" evidence="6">
    <location>
        <begin position="320"/>
        <end position="365"/>
    </location>
</feature>
<proteinExistence type="predicted"/>
<feature type="compositionally biased region" description="Basic and acidic residues" evidence="6">
    <location>
        <begin position="343"/>
        <end position="358"/>
    </location>
</feature>
<gene>
    <name evidence="8" type="ORF">GCM10007112_25550</name>
</gene>
<dbReference type="GO" id="GO:0005886">
    <property type="term" value="C:plasma membrane"/>
    <property type="evidence" value="ECO:0007669"/>
    <property type="project" value="UniProtKB-SubCell"/>
</dbReference>
<evidence type="ECO:0000256" key="3">
    <source>
        <dbReference type="ARBA" id="ARBA00022692"/>
    </source>
</evidence>
<keyword evidence="4 7" id="KW-1133">Transmembrane helix</keyword>
<accession>A0A830EBB4</accession>
<evidence type="ECO:0000313" key="8">
    <source>
        <dbReference type="EMBL" id="GGI87572.1"/>
    </source>
</evidence>
<feature type="transmembrane region" description="Helical" evidence="7">
    <location>
        <begin position="28"/>
        <end position="51"/>
    </location>
</feature>
<sequence>MVILNIALFLYFYSVTPRYLSPANTYTLLTYAADLGILTVPQAIIMMLGMIDLSPTGIANLVPLIDWSLWQYFMGAGIPYTPALIVATIIAWLLAAFIGFVNGILITKGNVNFLLATVGMLFLTDGLALIGWGGWPETFPGADKAPYFSGVISGVIPMTFVWTLVIAVLYMILFYRTRFGVYVTATGSNQTWARESGVPADKIIIIAYILTGLAGGILGVIDGSRVREVSATNFTTDLTLESIAAAVIGGTMLTGGKGTLIGSFLGAFVIAQLLDGFTVLGVNAYAYDAIIGAAILILMVFTGKKDDIIRYFRRASSLRMREEETEATEKKGTNEGTLTQDGGSKDVNNDINANKDTDTNNNPRG</sequence>
<dbReference type="RefSeq" id="WP_188604264.1">
    <property type="nucleotide sequence ID" value="NZ_AP026830.1"/>
</dbReference>
<keyword evidence="2" id="KW-1003">Cell membrane</keyword>
<dbReference type="PANTHER" id="PTHR32196:SF72">
    <property type="entry name" value="RIBOSE IMPORT PERMEASE PROTEIN RBSC"/>
    <property type="match status" value="1"/>
</dbReference>
<dbReference type="PANTHER" id="PTHR32196">
    <property type="entry name" value="ABC TRANSPORTER PERMEASE PROTEIN YPHD-RELATED-RELATED"/>
    <property type="match status" value="1"/>
</dbReference>
<feature type="transmembrane region" description="Helical" evidence="7">
    <location>
        <begin position="147"/>
        <end position="173"/>
    </location>
</feature>
<evidence type="ECO:0000256" key="7">
    <source>
        <dbReference type="SAM" id="Phobius"/>
    </source>
</evidence>
<keyword evidence="3 7" id="KW-0812">Transmembrane</keyword>
<evidence type="ECO:0000256" key="6">
    <source>
        <dbReference type="SAM" id="MobiDB-lite"/>
    </source>
</evidence>
<feature type="transmembrane region" description="Helical" evidence="7">
    <location>
        <begin position="203"/>
        <end position="221"/>
    </location>
</feature>
<dbReference type="AlphaFoldDB" id="A0A830EBB4"/>
<dbReference type="EMBL" id="BMNM01000019">
    <property type="protein sequence ID" value="GGI87572.1"/>
    <property type="molecule type" value="Genomic_DNA"/>
</dbReference>
<keyword evidence="5 7" id="KW-0472">Membrane</keyword>
<evidence type="ECO:0000256" key="4">
    <source>
        <dbReference type="ARBA" id="ARBA00022989"/>
    </source>
</evidence>
<reference evidence="8" key="1">
    <citation type="journal article" date="2014" name="Int. J. Syst. Evol. Microbiol.">
        <title>Complete genome sequence of Corynebacterium casei LMG S-19264T (=DSM 44701T), isolated from a smear-ripened cheese.</title>
        <authorList>
            <consortium name="US DOE Joint Genome Institute (JGI-PGF)"/>
            <person name="Walter F."/>
            <person name="Albersmeier A."/>
            <person name="Kalinowski J."/>
            <person name="Ruckert C."/>
        </authorList>
    </citation>
    <scope>NUCLEOTIDE SEQUENCE</scope>
    <source>
        <strain evidence="8">JCM 11219</strain>
    </source>
</reference>
<evidence type="ECO:0000256" key="2">
    <source>
        <dbReference type="ARBA" id="ARBA00022475"/>
    </source>
</evidence>
<comment type="subcellular location">
    <subcellularLocation>
        <location evidence="1">Cell membrane</location>
        <topology evidence="1">Multi-pass membrane protein</topology>
    </subcellularLocation>
</comment>
<evidence type="ECO:0000256" key="5">
    <source>
        <dbReference type="ARBA" id="ARBA00023136"/>
    </source>
</evidence>
<dbReference type="GO" id="GO:0022857">
    <property type="term" value="F:transmembrane transporter activity"/>
    <property type="evidence" value="ECO:0007669"/>
    <property type="project" value="InterPro"/>
</dbReference>
<protein>
    <submittedName>
        <fullName evidence="8">ABC transporter permease</fullName>
    </submittedName>
</protein>
<feature type="transmembrane region" description="Helical" evidence="7">
    <location>
        <begin position="113"/>
        <end position="135"/>
    </location>
</feature>
<feature type="transmembrane region" description="Helical" evidence="7">
    <location>
        <begin position="84"/>
        <end position="106"/>
    </location>
</feature>
<name>A0A830EBB4_9CREN</name>
<dbReference type="Proteomes" id="UP000657075">
    <property type="component" value="Unassembled WGS sequence"/>
</dbReference>
<dbReference type="Pfam" id="PF02653">
    <property type="entry name" value="BPD_transp_2"/>
    <property type="match status" value="1"/>
</dbReference>
<dbReference type="CDD" id="cd06579">
    <property type="entry name" value="TM_PBP1_transp_AraH_like"/>
    <property type="match status" value="1"/>
</dbReference>
<evidence type="ECO:0000256" key="1">
    <source>
        <dbReference type="ARBA" id="ARBA00004651"/>
    </source>
</evidence>
<evidence type="ECO:0000313" key="9">
    <source>
        <dbReference type="Proteomes" id="UP000657075"/>
    </source>
</evidence>
<feature type="transmembrane region" description="Helical" evidence="7">
    <location>
        <begin position="285"/>
        <end position="303"/>
    </location>
</feature>
<dbReference type="InterPro" id="IPR001851">
    <property type="entry name" value="ABC_transp_permease"/>
</dbReference>
<reference evidence="8" key="2">
    <citation type="submission" date="2020-09" db="EMBL/GenBank/DDBJ databases">
        <authorList>
            <person name="Sun Q."/>
            <person name="Ohkuma M."/>
        </authorList>
    </citation>
    <scope>NUCLEOTIDE SEQUENCE</scope>
    <source>
        <strain evidence="8">JCM 11219</strain>
    </source>
</reference>
<comment type="caution">
    <text evidence="8">The sequence shown here is derived from an EMBL/GenBank/DDBJ whole genome shotgun (WGS) entry which is preliminary data.</text>
</comment>
<dbReference type="GeneID" id="76207270"/>